<comment type="caution">
    <text evidence="6">The sequence shown here is derived from an EMBL/GenBank/DDBJ whole genome shotgun (WGS) entry which is preliminary data.</text>
</comment>
<keyword evidence="7" id="KW-1185">Reference proteome</keyword>
<protein>
    <recommendedName>
        <fullName evidence="2">3,4-dihydroxy-2-butanone-4-phosphate synthase</fullName>
        <ecNumber evidence="2">4.1.99.12</ecNumber>
    </recommendedName>
</protein>
<dbReference type="EMBL" id="JANBPK010000719">
    <property type="protein sequence ID" value="KAJ2934383.1"/>
    <property type="molecule type" value="Genomic_DNA"/>
</dbReference>
<organism evidence="6 7">
    <name type="scientific">Candolleomyces eurysporus</name>
    <dbReference type="NCBI Taxonomy" id="2828524"/>
    <lineage>
        <taxon>Eukaryota</taxon>
        <taxon>Fungi</taxon>
        <taxon>Dikarya</taxon>
        <taxon>Basidiomycota</taxon>
        <taxon>Agaricomycotina</taxon>
        <taxon>Agaricomycetes</taxon>
        <taxon>Agaricomycetidae</taxon>
        <taxon>Agaricales</taxon>
        <taxon>Agaricineae</taxon>
        <taxon>Psathyrellaceae</taxon>
        <taxon>Candolleomyces</taxon>
    </lineage>
</organism>
<feature type="non-terminal residue" evidence="6">
    <location>
        <position position="250"/>
    </location>
</feature>
<evidence type="ECO:0000256" key="4">
    <source>
        <dbReference type="ARBA" id="ARBA00022723"/>
    </source>
</evidence>
<dbReference type="AlphaFoldDB" id="A0A9W8JP27"/>
<evidence type="ECO:0000256" key="3">
    <source>
        <dbReference type="ARBA" id="ARBA00022619"/>
    </source>
</evidence>
<gene>
    <name evidence="6" type="ORF">H1R20_g2724</name>
</gene>
<dbReference type="EC" id="4.1.99.12" evidence="2"/>
<dbReference type="GO" id="GO:0046872">
    <property type="term" value="F:metal ion binding"/>
    <property type="evidence" value="ECO:0007669"/>
    <property type="project" value="UniProtKB-KW"/>
</dbReference>
<dbReference type="InterPro" id="IPR000422">
    <property type="entry name" value="DHBP_synthase_RibB"/>
</dbReference>
<dbReference type="InterPro" id="IPR017945">
    <property type="entry name" value="DHBP_synth_RibB-like_a/b_dom"/>
</dbReference>
<feature type="region of interest" description="Disordered" evidence="5">
    <location>
        <begin position="220"/>
        <end position="250"/>
    </location>
</feature>
<proteinExistence type="predicted"/>
<dbReference type="Pfam" id="PF00926">
    <property type="entry name" value="DHBP_synthase"/>
    <property type="match status" value="2"/>
</dbReference>
<evidence type="ECO:0000313" key="6">
    <source>
        <dbReference type="EMBL" id="KAJ2934383.1"/>
    </source>
</evidence>
<feature type="compositionally biased region" description="Low complexity" evidence="5">
    <location>
        <begin position="34"/>
        <end position="53"/>
    </location>
</feature>
<dbReference type="PANTHER" id="PTHR21327:SF18">
    <property type="entry name" value="3,4-DIHYDROXY-2-BUTANONE 4-PHOSPHATE SYNTHASE"/>
    <property type="match status" value="1"/>
</dbReference>
<evidence type="ECO:0000256" key="2">
    <source>
        <dbReference type="ARBA" id="ARBA00012153"/>
    </source>
</evidence>
<dbReference type="SUPFAM" id="SSF55821">
    <property type="entry name" value="YrdC/RibB"/>
    <property type="match status" value="2"/>
</dbReference>
<dbReference type="GO" id="GO:0009231">
    <property type="term" value="P:riboflavin biosynthetic process"/>
    <property type="evidence" value="ECO:0007669"/>
    <property type="project" value="UniProtKB-KW"/>
</dbReference>
<comment type="pathway">
    <text evidence="1">Cofactor biosynthesis; riboflavin biosynthesis; 2-hydroxy-3-oxobutyl phosphate from D-ribulose 5-phosphate: step 1/1.</text>
</comment>
<evidence type="ECO:0000256" key="1">
    <source>
        <dbReference type="ARBA" id="ARBA00004904"/>
    </source>
</evidence>
<keyword evidence="3" id="KW-0686">Riboflavin biosynthesis</keyword>
<keyword evidence="4" id="KW-0479">Metal-binding</keyword>
<dbReference type="Proteomes" id="UP001140091">
    <property type="component" value="Unassembled WGS sequence"/>
</dbReference>
<evidence type="ECO:0000313" key="7">
    <source>
        <dbReference type="Proteomes" id="UP001140091"/>
    </source>
</evidence>
<evidence type="ECO:0000256" key="5">
    <source>
        <dbReference type="SAM" id="MobiDB-lite"/>
    </source>
</evidence>
<dbReference type="GO" id="GO:0005758">
    <property type="term" value="C:mitochondrial intermembrane space"/>
    <property type="evidence" value="ECO:0007669"/>
    <property type="project" value="TreeGrafter"/>
</dbReference>
<feature type="region of interest" description="Disordered" evidence="5">
    <location>
        <begin position="29"/>
        <end position="53"/>
    </location>
</feature>
<dbReference type="OrthoDB" id="60371at2759"/>
<dbReference type="GO" id="GO:0008686">
    <property type="term" value="F:3,4-dihydroxy-2-butanone-4-phosphate synthase activity"/>
    <property type="evidence" value="ECO:0007669"/>
    <property type="project" value="UniProtKB-EC"/>
</dbReference>
<dbReference type="PANTHER" id="PTHR21327">
    <property type="entry name" value="GTP CYCLOHYDROLASE II-RELATED"/>
    <property type="match status" value="1"/>
</dbReference>
<dbReference type="Gene3D" id="3.90.870.10">
    <property type="entry name" value="DHBP synthase"/>
    <property type="match status" value="2"/>
</dbReference>
<accession>A0A9W8JP27</accession>
<name>A0A9W8JP27_9AGAR</name>
<sequence>MAPVALAHSPALTNGSKYPAKLVPSSINGANGHTSAATTTTTDASSATRSTPTAQIWRPTEIKNAPQRTSFSFDSMEDALAAFAAGEFLVVMDDENRENEGDLIIAASQCTTEKMAWMIKHTSGYICCALPGDRLEQLNIPMMVPENEERHKTAYTVTVDYKHGSSLFSFPHLKIFIYSSLFPSPLPLFAGTTTGISAHDRSLTVRALASPTVHADDFTRPGHMVPLRARTGGRPRYAKATPKLASTSAL</sequence>
<reference evidence="6" key="1">
    <citation type="submission" date="2022-06" db="EMBL/GenBank/DDBJ databases">
        <title>Genome Sequence of Candolleomyces eurysporus.</title>
        <authorList>
            <person name="Buettner E."/>
        </authorList>
    </citation>
    <scope>NUCLEOTIDE SEQUENCE</scope>
    <source>
        <strain evidence="6">VTCC 930004</strain>
    </source>
</reference>
<dbReference type="GO" id="GO:0005829">
    <property type="term" value="C:cytosol"/>
    <property type="evidence" value="ECO:0007669"/>
    <property type="project" value="TreeGrafter"/>
</dbReference>